<dbReference type="Proteomes" id="UP000034947">
    <property type="component" value="Unassembled WGS sequence"/>
</dbReference>
<keyword evidence="16" id="KW-1185">Reference proteome</keyword>
<dbReference type="InterPro" id="IPR012955">
    <property type="entry name" value="CASP_C"/>
</dbReference>
<gene>
    <name evidence="15" type="ORF">AOCH_004902</name>
</gene>
<keyword evidence="9 12" id="KW-0472">Membrane</keyword>
<evidence type="ECO:0000256" key="3">
    <source>
        <dbReference type="ARBA" id="ARBA00018691"/>
    </source>
</evidence>
<feature type="domain" description="CASP C-terminal" evidence="13">
    <location>
        <begin position="439"/>
        <end position="699"/>
    </location>
</feature>
<dbReference type="PANTHER" id="PTHR14043:SF2">
    <property type="entry name" value="HOMEOBOX PROTEIN CUT"/>
    <property type="match status" value="1"/>
</dbReference>
<feature type="compositionally biased region" description="Polar residues" evidence="11">
    <location>
        <begin position="162"/>
        <end position="173"/>
    </location>
</feature>
<comment type="caution">
    <text evidence="15">The sequence shown here is derived from an EMBL/GenBank/DDBJ whole genome shotgun (WGS) entry which is preliminary data.</text>
</comment>
<keyword evidence="7" id="KW-0333">Golgi apparatus</keyword>
<evidence type="ECO:0000313" key="16">
    <source>
        <dbReference type="Proteomes" id="UP000034947"/>
    </source>
</evidence>
<evidence type="ECO:0000256" key="5">
    <source>
        <dbReference type="ARBA" id="ARBA00022692"/>
    </source>
</evidence>
<keyword evidence="5 12" id="KW-0812">Transmembrane</keyword>
<evidence type="ECO:0000259" key="13">
    <source>
        <dbReference type="Pfam" id="PF08172"/>
    </source>
</evidence>
<dbReference type="AlphaFoldDB" id="A0A0F8WE59"/>
<evidence type="ECO:0000256" key="11">
    <source>
        <dbReference type="SAM" id="MobiDB-lite"/>
    </source>
</evidence>
<dbReference type="GO" id="GO:0000139">
    <property type="term" value="C:Golgi membrane"/>
    <property type="evidence" value="ECO:0007669"/>
    <property type="project" value="UniProtKB-SubCell"/>
</dbReference>
<feature type="region of interest" description="Disordered" evidence="11">
    <location>
        <begin position="156"/>
        <end position="186"/>
    </location>
</feature>
<dbReference type="GO" id="GO:0006891">
    <property type="term" value="P:intra-Golgi vesicle-mediated transport"/>
    <property type="evidence" value="ECO:0007669"/>
    <property type="project" value="InterPro"/>
</dbReference>
<name>A0A0F8WE59_9EURO</name>
<evidence type="ECO:0000313" key="15">
    <source>
        <dbReference type="EMBL" id="KKK16140.1"/>
    </source>
</evidence>
<feature type="region of interest" description="Disordered" evidence="11">
    <location>
        <begin position="721"/>
        <end position="740"/>
    </location>
</feature>
<feature type="coiled-coil region" evidence="10">
    <location>
        <begin position="325"/>
        <end position="352"/>
    </location>
</feature>
<proteinExistence type="inferred from homology"/>
<accession>A0A0F8WE59</accession>
<feature type="transmembrane region" description="Helical" evidence="12">
    <location>
        <begin position="676"/>
        <end position="695"/>
    </location>
</feature>
<dbReference type="Pfam" id="PF08172">
    <property type="entry name" value="CASP_C"/>
    <property type="match status" value="1"/>
</dbReference>
<feature type="coiled-coil region" evidence="10">
    <location>
        <begin position="536"/>
        <end position="584"/>
    </location>
</feature>
<dbReference type="Pfam" id="PF25398">
    <property type="entry name" value="CUX1_N"/>
    <property type="match status" value="1"/>
</dbReference>
<protein>
    <recommendedName>
        <fullName evidence="3">Protein CASP</fullName>
    </recommendedName>
</protein>
<evidence type="ECO:0000256" key="12">
    <source>
        <dbReference type="SAM" id="Phobius"/>
    </source>
</evidence>
<evidence type="ECO:0000256" key="7">
    <source>
        <dbReference type="ARBA" id="ARBA00023034"/>
    </source>
</evidence>
<evidence type="ECO:0000259" key="14">
    <source>
        <dbReference type="Pfam" id="PF25398"/>
    </source>
</evidence>
<feature type="compositionally biased region" description="Polar residues" evidence="11">
    <location>
        <begin position="10"/>
        <end position="19"/>
    </location>
</feature>
<dbReference type="PANTHER" id="PTHR14043">
    <property type="entry name" value="CCAAT DISPLACEMENT PROTEIN-RELATED"/>
    <property type="match status" value="1"/>
</dbReference>
<evidence type="ECO:0000256" key="1">
    <source>
        <dbReference type="ARBA" id="ARBA00004409"/>
    </source>
</evidence>
<comment type="subcellular location">
    <subcellularLocation>
        <location evidence="1">Golgi apparatus membrane</location>
        <topology evidence="1">Single-pass type IV membrane protein</topology>
    </subcellularLocation>
</comment>
<evidence type="ECO:0000256" key="9">
    <source>
        <dbReference type="ARBA" id="ARBA00023136"/>
    </source>
</evidence>
<dbReference type="InterPro" id="IPR057476">
    <property type="entry name" value="Cux_N"/>
</dbReference>
<evidence type="ECO:0000256" key="10">
    <source>
        <dbReference type="SAM" id="Coils"/>
    </source>
</evidence>
<evidence type="ECO:0000256" key="2">
    <source>
        <dbReference type="ARBA" id="ARBA00006415"/>
    </source>
</evidence>
<feature type="domain" description="Cux N-terminal" evidence="14">
    <location>
        <begin position="34"/>
        <end position="145"/>
    </location>
</feature>
<dbReference type="VEuPathDB" id="FungiDB:P175DRAFT_0433470"/>
<sequence length="740" mass="81739">MDTFAITESIVPQSSSQDGHATETVPGGTLPEGANKFQRAIAAWRGIDLSNTLAKLDSTASDIVAQQRDALVQRKDLAQKTKDFRKLDDSSKLAEYKGLLKAYQSFIDLLTNQGKASSSAFLQLYSSLSEAPDPYPLLETSVDSLVLSEETVPKLTSERDQLQGSVDRLTSQLDDTEKRLQEERTTRKKLEENQDVKIKEVEESWSAVLSEKTNNWTAKEKSLEEKLENQERLVKELKASYEVSQRLGQEDESGNHSQQGATAAELELVSADLEKTSLRLAEVEARNEQLRLELAQAVSHSKSEQTSVEDDPAYLRLQSENSSLLRKLEAKFHQSERQCSKATAEKEELKLRLEKVADYEDIRRELEMIKSIEFSAGDDDDAGDVTDATGVTNGSTVKAKEGGKNSSLEQLLLARNKKLTDELTILRVSHRDLQGQLEALREDLSTTQQELEKSQNLSTTLENDLLRVQEEAANAFPSSAMSVAGTYTSKYPHSSRRGAVSPTSSIISGFDQSAMSHSTMEAIRAGEPVGGGSGLLPMIQAQRDRFKKKNTELEEELSRLYNTVKSLRQEVASLQKDNLSLYEKTRYVSTYSRGQGASSSASAYANTPSSTSIHASAETPSGLSIDRYQSAYEAQISPFAAFRGRESARAYKRMSLPERVVFSLTRIILATRTSRILFAGYCFALHFLLFIMLYMMSSMDIEKHSATLGATAAAAMNGGSSSSGKLHGDDWQQEGFNHAG</sequence>
<feature type="compositionally biased region" description="Basic and acidic residues" evidence="11">
    <location>
        <begin position="175"/>
        <end position="186"/>
    </location>
</feature>
<evidence type="ECO:0000256" key="8">
    <source>
        <dbReference type="ARBA" id="ARBA00023054"/>
    </source>
</evidence>
<reference evidence="15 16" key="1">
    <citation type="submission" date="2015-02" db="EMBL/GenBank/DDBJ databases">
        <title>Draft Genome Sequences of Two Closely-Related Aflatoxigenic Aspergillus Species Obtained from the Cote d'Ivoire.</title>
        <authorList>
            <person name="Moore G.G."/>
            <person name="Beltz S.B."/>
            <person name="Mack B.M."/>
        </authorList>
    </citation>
    <scope>NUCLEOTIDE SEQUENCE [LARGE SCALE GENOMIC DNA]</scope>
    <source>
        <strain evidence="15 16">SRRC1432</strain>
    </source>
</reference>
<keyword evidence="4" id="KW-0813">Transport</keyword>
<evidence type="ECO:0000256" key="4">
    <source>
        <dbReference type="ARBA" id="ARBA00022448"/>
    </source>
</evidence>
<dbReference type="EMBL" id="JYKN01002502">
    <property type="protein sequence ID" value="KKK16140.1"/>
    <property type="molecule type" value="Genomic_DNA"/>
</dbReference>
<evidence type="ECO:0000256" key="6">
    <source>
        <dbReference type="ARBA" id="ARBA00022989"/>
    </source>
</evidence>
<dbReference type="OrthoDB" id="10257567at2759"/>
<comment type="similarity">
    <text evidence="2">Belongs to the CASP family.</text>
</comment>
<keyword evidence="8 10" id="KW-0175">Coiled coil</keyword>
<organism evidence="15 16">
    <name type="scientific">Aspergillus ochraceoroseus</name>
    <dbReference type="NCBI Taxonomy" id="138278"/>
    <lineage>
        <taxon>Eukaryota</taxon>
        <taxon>Fungi</taxon>
        <taxon>Dikarya</taxon>
        <taxon>Ascomycota</taxon>
        <taxon>Pezizomycotina</taxon>
        <taxon>Eurotiomycetes</taxon>
        <taxon>Eurotiomycetidae</taxon>
        <taxon>Eurotiales</taxon>
        <taxon>Aspergillaceae</taxon>
        <taxon>Aspergillus</taxon>
        <taxon>Aspergillus subgen. Nidulantes</taxon>
    </lineage>
</organism>
<feature type="coiled-coil region" evidence="10">
    <location>
        <begin position="430"/>
        <end position="471"/>
    </location>
</feature>
<feature type="region of interest" description="Disordered" evidence="11">
    <location>
        <begin position="1"/>
        <end position="30"/>
    </location>
</feature>
<keyword evidence="6 12" id="KW-1133">Transmembrane helix</keyword>